<evidence type="ECO:0000313" key="2">
    <source>
        <dbReference type="EMBL" id="RIA92515.1"/>
    </source>
</evidence>
<gene>
    <name evidence="2" type="ORF">C1645_820663</name>
</gene>
<name>A0A397T849_9GLOM</name>
<feature type="compositionally biased region" description="Low complexity" evidence="1">
    <location>
        <begin position="73"/>
        <end position="82"/>
    </location>
</feature>
<protein>
    <submittedName>
        <fullName evidence="2">Uncharacterized protein</fullName>
    </submittedName>
</protein>
<dbReference type="Proteomes" id="UP000265703">
    <property type="component" value="Unassembled WGS sequence"/>
</dbReference>
<proteinExistence type="predicted"/>
<feature type="non-terminal residue" evidence="2">
    <location>
        <position position="1"/>
    </location>
</feature>
<feature type="compositionally biased region" description="Acidic residues" evidence="1">
    <location>
        <begin position="55"/>
        <end position="72"/>
    </location>
</feature>
<dbReference type="OrthoDB" id="2432570at2759"/>
<evidence type="ECO:0000256" key="1">
    <source>
        <dbReference type="SAM" id="MobiDB-lite"/>
    </source>
</evidence>
<feature type="compositionally biased region" description="Low complexity" evidence="1">
    <location>
        <begin position="43"/>
        <end position="54"/>
    </location>
</feature>
<organism evidence="2 3">
    <name type="scientific">Glomus cerebriforme</name>
    <dbReference type="NCBI Taxonomy" id="658196"/>
    <lineage>
        <taxon>Eukaryota</taxon>
        <taxon>Fungi</taxon>
        <taxon>Fungi incertae sedis</taxon>
        <taxon>Mucoromycota</taxon>
        <taxon>Glomeromycotina</taxon>
        <taxon>Glomeromycetes</taxon>
        <taxon>Glomerales</taxon>
        <taxon>Glomeraceae</taxon>
        <taxon>Glomus</taxon>
    </lineage>
</organism>
<dbReference type="EMBL" id="QKYT01000125">
    <property type="protein sequence ID" value="RIA92515.1"/>
    <property type="molecule type" value="Genomic_DNA"/>
</dbReference>
<dbReference type="AlphaFoldDB" id="A0A397T849"/>
<feature type="region of interest" description="Disordered" evidence="1">
    <location>
        <begin position="31"/>
        <end position="86"/>
    </location>
</feature>
<sequence length="115" mass="12689">SIIDSEEKISDDQTNALEAVSTEVNISTAPIPVSYDFNSSGPINADDSNPNPINDDSDSNNSEEEIPDDSDNDGYNSYSGYNEYDECDRGYYYHNGRYERKASPMMSPIISPVTA</sequence>
<comment type="caution">
    <text evidence="2">The sequence shown here is derived from an EMBL/GenBank/DDBJ whole genome shotgun (WGS) entry which is preliminary data.</text>
</comment>
<evidence type="ECO:0000313" key="3">
    <source>
        <dbReference type="Proteomes" id="UP000265703"/>
    </source>
</evidence>
<reference evidence="2 3" key="1">
    <citation type="submission" date="2018-06" db="EMBL/GenBank/DDBJ databases">
        <title>Comparative genomics reveals the genomic features of Rhizophagus irregularis, R. cerebriforme, R. diaphanum and Gigaspora rosea, and their symbiotic lifestyle signature.</title>
        <authorList>
            <person name="Morin E."/>
            <person name="San Clemente H."/>
            <person name="Chen E.C.H."/>
            <person name="De La Providencia I."/>
            <person name="Hainaut M."/>
            <person name="Kuo A."/>
            <person name="Kohler A."/>
            <person name="Murat C."/>
            <person name="Tang N."/>
            <person name="Roy S."/>
            <person name="Loubradou J."/>
            <person name="Henrissat B."/>
            <person name="Grigoriev I.V."/>
            <person name="Corradi N."/>
            <person name="Roux C."/>
            <person name="Martin F.M."/>
        </authorList>
    </citation>
    <scope>NUCLEOTIDE SEQUENCE [LARGE SCALE GENOMIC DNA]</scope>
    <source>
        <strain evidence="2 3">DAOM 227022</strain>
    </source>
</reference>
<accession>A0A397T849</accession>
<keyword evidence="3" id="KW-1185">Reference proteome</keyword>